<dbReference type="EMBL" id="JBBCAQ010000018">
    <property type="protein sequence ID" value="KAK7595356.1"/>
    <property type="molecule type" value="Genomic_DNA"/>
</dbReference>
<evidence type="ECO:0000256" key="7">
    <source>
        <dbReference type="ARBA" id="ARBA00022989"/>
    </source>
</evidence>
<evidence type="ECO:0000256" key="10">
    <source>
        <dbReference type="ARBA" id="ARBA00023180"/>
    </source>
</evidence>
<feature type="transmembrane region" description="Helical" evidence="13">
    <location>
        <begin position="331"/>
        <end position="352"/>
    </location>
</feature>
<accession>A0AAN9TKW7</accession>
<sequence>MQKMRKQGLVADLWPNIRLIQLSGLFFSAYHDDNSTLMRLVRKTYSWLVTLLLFGQYAFLVMYALTESYDADQRAAYSVTILFFTHSLIKFVYFASNNEQVCRTLAMWNNPGSHPLFAESNARHRASAISRMRKLLAFAAGATIFATVSWTTITFVGESVRLVPDPETENGTMYVEAPRLMLPSWYPFDVMHGVAYFIAFALQIYFIFTALGIANLCDSLFDSMVLVSCEQLKHLKEIMGPLIELSAALDTQVPNAEALFRVGSSGSKAPLIDENEDYDEYGTNYQNNRNNALSTITGTGGGGAGPNGLSRKQEILVRSAIKYWVERHKHIVRYVAAVGDSYGLALLFHMLITTFTLTLLAYQATQINGVNKFAFSTIGYLVYSLTQIYTFCTYGNELIDESSSVMEAAYSCSWYDGSEEAKTFVQIVCQQCQKALSVTGAKFFTVSLDLFASVLGAVVTYFMVLIQLN</sequence>
<comment type="caution">
    <text evidence="13">Lacks conserved residue(s) required for the propagation of feature annotation.</text>
</comment>
<comment type="similarity">
    <text evidence="12">Belongs to the insect chemoreceptor superfamily. Heteromeric odorant receptor channel (TC 1.A.69) family. Orco subfamily.</text>
</comment>
<evidence type="ECO:0000313" key="15">
    <source>
        <dbReference type="Proteomes" id="UP001367676"/>
    </source>
</evidence>
<evidence type="ECO:0000256" key="8">
    <source>
        <dbReference type="ARBA" id="ARBA00023136"/>
    </source>
</evidence>
<evidence type="ECO:0000256" key="3">
    <source>
        <dbReference type="ARBA" id="ARBA00022606"/>
    </source>
</evidence>
<dbReference type="InterPro" id="IPR004117">
    <property type="entry name" value="7tm6_olfct_rcpt"/>
</dbReference>
<name>A0AAN9TKW7_9HEMI</name>
<evidence type="ECO:0000256" key="6">
    <source>
        <dbReference type="ARBA" id="ARBA00022725"/>
    </source>
</evidence>
<evidence type="ECO:0000256" key="11">
    <source>
        <dbReference type="ARBA" id="ARBA00023224"/>
    </source>
</evidence>
<keyword evidence="5 13" id="KW-0812">Transmembrane</keyword>
<dbReference type="Pfam" id="PF02949">
    <property type="entry name" value="7tm_6"/>
    <property type="match status" value="1"/>
</dbReference>
<feature type="transmembrane region" description="Helical" evidence="13">
    <location>
        <begin position="443"/>
        <end position="466"/>
    </location>
</feature>
<keyword evidence="10" id="KW-0325">Glycoprotein</keyword>
<evidence type="ECO:0000256" key="2">
    <source>
        <dbReference type="ARBA" id="ARBA00022475"/>
    </source>
</evidence>
<organism evidence="14 15">
    <name type="scientific">Parthenolecanium corni</name>
    <dbReference type="NCBI Taxonomy" id="536013"/>
    <lineage>
        <taxon>Eukaryota</taxon>
        <taxon>Metazoa</taxon>
        <taxon>Ecdysozoa</taxon>
        <taxon>Arthropoda</taxon>
        <taxon>Hexapoda</taxon>
        <taxon>Insecta</taxon>
        <taxon>Pterygota</taxon>
        <taxon>Neoptera</taxon>
        <taxon>Paraneoptera</taxon>
        <taxon>Hemiptera</taxon>
        <taxon>Sternorrhyncha</taxon>
        <taxon>Coccoidea</taxon>
        <taxon>Coccidae</taxon>
        <taxon>Parthenolecanium</taxon>
    </lineage>
</organism>
<dbReference type="AlphaFoldDB" id="A0AAN9TKW7"/>
<proteinExistence type="inferred from homology"/>
<keyword evidence="7 13" id="KW-1133">Transmembrane helix</keyword>
<evidence type="ECO:0000256" key="4">
    <source>
        <dbReference type="ARBA" id="ARBA00022610"/>
    </source>
</evidence>
<gene>
    <name evidence="14" type="ORF">V9T40_013181</name>
</gene>
<keyword evidence="15" id="KW-1185">Reference proteome</keyword>
<dbReference type="PANTHER" id="PTHR21137">
    <property type="entry name" value="ODORANT RECEPTOR"/>
    <property type="match status" value="1"/>
</dbReference>
<keyword evidence="4" id="KW-0085">Behavior</keyword>
<feature type="transmembrane region" description="Helical" evidence="13">
    <location>
        <begin position="77"/>
        <end position="95"/>
    </location>
</feature>
<feature type="transmembrane region" description="Helical" evidence="13">
    <location>
        <begin position="45"/>
        <end position="65"/>
    </location>
</feature>
<keyword evidence="2" id="KW-1003">Cell membrane</keyword>
<feature type="transmembrane region" description="Helical" evidence="13">
    <location>
        <begin position="194"/>
        <end position="214"/>
    </location>
</feature>
<keyword evidence="8 13" id="KW-0472">Membrane</keyword>
<evidence type="ECO:0000256" key="13">
    <source>
        <dbReference type="RuleBase" id="RU351113"/>
    </source>
</evidence>
<keyword evidence="3 13" id="KW-0716">Sensory transduction</keyword>
<comment type="caution">
    <text evidence="14">The sequence shown here is derived from an EMBL/GenBank/DDBJ whole genome shotgun (WGS) entry which is preliminary data.</text>
</comment>
<dbReference type="GO" id="GO:0004984">
    <property type="term" value="F:olfactory receptor activity"/>
    <property type="evidence" value="ECO:0007669"/>
    <property type="project" value="InterPro"/>
</dbReference>
<comment type="subcellular location">
    <subcellularLocation>
        <location evidence="1 13">Cell membrane</location>
        <topology evidence="1 13">Multi-pass membrane protein</topology>
    </subcellularLocation>
</comment>
<keyword evidence="9 13" id="KW-0675">Receptor</keyword>
<dbReference type="GO" id="GO:0005886">
    <property type="term" value="C:plasma membrane"/>
    <property type="evidence" value="ECO:0007669"/>
    <property type="project" value="UniProtKB-SubCell"/>
</dbReference>
<reference evidence="14 15" key="1">
    <citation type="submission" date="2024-03" db="EMBL/GenBank/DDBJ databases">
        <title>Adaptation during the transition from Ophiocordyceps entomopathogen to insect associate is accompanied by gene loss and intensified selection.</title>
        <authorList>
            <person name="Ward C.M."/>
            <person name="Onetto C.A."/>
            <person name="Borneman A.R."/>
        </authorList>
    </citation>
    <scope>NUCLEOTIDE SEQUENCE [LARGE SCALE GENOMIC DNA]</scope>
    <source>
        <strain evidence="14">AWRI1</strain>
        <tissue evidence="14">Single Adult Female</tissue>
    </source>
</reference>
<dbReference type="GO" id="GO:0005549">
    <property type="term" value="F:odorant binding"/>
    <property type="evidence" value="ECO:0007669"/>
    <property type="project" value="InterPro"/>
</dbReference>
<evidence type="ECO:0000256" key="12">
    <source>
        <dbReference type="ARBA" id="ARBA00038131"/>
    </source>
</evidence>
<protein>
    <recommendedName>
        <fullName evidence="13">Odorant receptor</fullName>
    </recommendedName>
</protein>
<keyword evidence="11 13" id="KW-0807">Transducer</keyword>
<evidence type="ECO:0000256" key="1">
    <source>
        <dbReference type="ARBA" id="ARBA00004651"/>
    </source>
</evidence>
<keyword evidence="6 13" id="KW-0552">Olfaction</keyword>
<dbReference type="PANTHER" id="PTHR21137:SF9">
    <property type="entry name" value="ODORANT RECEPTOR CORECEPTOR"/>
    <property type="match status" value="1"/>
</dbReference>
<dbReference type="GO" id="GO:0007165">
    <property type="term" value="P:signal transduction"/>
    <property type="evidence" value="ECO:0007669"/>
    <property type="project" value="UniProtKB-KW"/>
</dbReference>
<dbReference type="Proteomes" id="UP001367676">
    <property type="component" value="Unassembled WGS sequence"/>
</dbReference>
<evidence type="ECO:0000256" key="5">
    <source>
        <dbReference type="ARBA" id="ARBA00022692"/>
    </source>
</evidence>
<evidence type="ECO:0000256" key="9">
    <source>
        <dbReference type="ARBA" id="ARBA00023170"/>
    </source>
</evidence>
<evidence type="ECO:0000313" key="14">
    <source>
        <dbReference type="EMBL" id="KAK7595356.1"/>
    </source>
</evidence>
<feature type="transmembrane region" description="Helical" evidence="13">
    <location>
        <begin position="135"/>
        <end position="156"/>
    </location>
</feature>